<keyword evidence="2" id="KW-1185">Reference proteome</keyword>
<gene>
    <name evidence="1" type="ORF">M9H77_06002</name>
</gene>
<protein>
    <submittedName>
        <fullName evidence="1">Uncharacterized protein</fullName>
    </submittedName>
</protein>
<dbReference type="EMBL" id="CM044702">
    <property type="protein sequence ID" value="KAI5675052.1"/>
    <property type="molecule type" value="Genomic_DNA"/>
</dbReference>
<dbReference type="Proteomes" id="UP001060085">
    <property type="component" value="Linkage Group LG02"/>
</dbReference>
<comment type="caution">
    <text evidence="1">The sequence shown here is derived from an EMBL/GenBank/DDBJ whole genome shotgun (WGS) entry which is preliminary data.</text>
</comment>
<accession>A0ACC0BQW1</accession>
<name>A0ACC0BQW1_CATRO</name>
<evidence type="ECO:0000313" key="2">
    <source>
        <dbReference type="Proteomes" id="UP001060085"/>
    </source>
</evidence>
<sequence length="841" mass="95715">MESNGASVKSGAQAKVPAIAHPLAEKPAEIASNINYHAQYSPHFSLFKFDPEQAFYATAESVRDRLIKQWNDTYFHYHKVNPKQIYYLSMEYLQGRALTNAIGNLNIQDGYSDALKRLGYELEEIVEQEKDPALGNGGLGRLASCFLDSMATLNLPAWGYGLRYRYGLFKQRITKAGQEEVADDWLEKFSPWEIARHDVVFPVRFFGNVEVLPTGSRKWVGGEIIQAVAYDVPIPGYKTKNTISLRLWDAKASSDDFNLFQFNDGQYESAAQLHSRAQQICAVLYPGDATESGKLLRLKQQFFLCSASLQDIISRFKERNQGKGEFQWSEFPTKVAVQLNDTHPTLSIPELMRLLMDDEGLGWDEAWDITTRTIAYTNHTVLPEALEKWSQPVMRKLLPRHMEIIDEIDKRFTSMIQSTRPDLESKLSSMRVLDHNPQKPVVRMANLCVVSSHTVNGVAQLHSDILKAELFSDYVSVWPTKFQNKTNGITPRRWLSFCSPELSHIITKWLETDQWVSNLDLLTKLRQFADNEELHAEWEKAKMANKRRLAEYIMRVTGISIDPNTLFDIQVKRIHEYKRQLLNILGTVYRYKKIKEMSPAEREKLTRRTVMIGGKAFATYTNAKRIVKLVTDVGAVVNTDPEVNHYLKVVFVPNYNVSVAEMLIPGSELSQHISTAGMEASGTSNMKFSLNGCLIIGTLDGANVEIREEIGAENFFLFGAEADEVPKLRKDRENGLFKPDPRFEEAKQFIRSGAFGSYDYNPLLDSLEGNTGYGRGDYFLVGQDFPSYLDAQAKVDEVYKDRKKWIKMSILSTAGSGKFSSDRTISQYAKEIWDVKDCRLP</sequence>
<reference evidence="2" key="1">
    <citation type="journal article" date="2023" name="Nat. Plants">
        <title>Single-cell RNA sequencing provides a high-resolution roadmap for understanding the multicellular compartmentation of specialized metabolism.</title>
        <authorList>
            <person name="Sun S."/>
            <person name="Shen X."/>
            <person name="Li Y."/>
            <person name="Li Y."/>
            <person name="Wang S."/>
            <person name="Li R."/>
            <person name="Zhang H."/>
            <person name="Shen G."/>
            <person name="Guo B."/>
            <person name="Wei J."/>
            <person name="Xu J."/>
            <person name="St-Pierre B."/>
            <person name="Chen S."/>
            <person name="Sun C."/>
        </authorList>
    </citation>
    <scope>NUCLEOTIDE SEQUENCE [LARGE SCALE GENOMIC DNA]</scope>
</reference>
<organism evidence="1 2">
    <name type="scientific">Catharanthus roseus</name>
    <name type="common">Madagascar periwinkle</name>
    <name type="synonym">Vinca rosea</name>
    <dbReference type="NCBI Taxonomy" id="4058"/>
    <lineage>
        <taxon>Eukaryota</taxon>
        <taxon>Viridiplantae</taxon>
        <taxon>Streptophyta</taxon>
        <taxon>Embryophyta</taxon>
        <taxon>Tracheophyta</taxon>
        <taxon>Spermatophyta</taxon>
        <taxon>Magnoliopsida</taxon>
        <taxon>eudicotyledons</taxon>
        <taxon>Gunneridae</taxon>
        <taxon>Pentapetalae</taxon>
        <taxon>asterids</taxon>
        <taxon>lamiids</taxon>
        <taxon>Gentianales</taxon>
        <taxon>Apocynaceae</taxon>
        <taxon>Rauvolfioideae</taxon>
        <taxon>Vinceae</taxon>
        <taxon>Catharanthinae</taxon>
        <taxon>Catharanthus</taxon>
    </lineage>
</organism>
<evidence type="ECO:0000313" key="1">
    <source>
        <dbReference type="EMBL" id="KAI5675052.1"/>
    </source>
</evidence>
<proteinExistence type="predicted"/>